<dbReference type="CDD" id="cd20270">
    <property type="entry name" value="Complex1_LYR_SDHAF3_LYRM10"/>
    <property type="match status" value="1"/>
</dbReference>
<dbReference type="Pfam" id="PF13233">
    <property type="entry name" value="Complex1_LYR_2"/>
    <property type="match status" value="1"/>
</dbReference>
<evidence type="ECO:0000256" key="4">
    <source>
        <dbReference type="ARBA" id="ARBA00023128"/>
    </source>
</evidence>
<comment type="caution">
    <text evidence="7">The sequence shown here is derived from an EMBL/GenBank/DDBJ whole genome shotgun (WGS) entry which is preliminary data.</text>
</comment>
<comment type="subcellular location">
    <subcellularLocation>
        <location evidence="1 6">Mitochondrion matrix</location>
    </subcellularLocation>
</comment>
<evidence type="ECO:0000256" key="6">
    <source>
        <dbReference type="RuleBase" id="RU368039"/>
    </source>
</evidence>
<dbReference type="GO" id="GO:0005758">
    <property type="term" value="C:mitochondrial intermembrane space"/>
    <property type="evidence" value="ECO:0007669"/>
    <property type="project" value="TreeGrafter"/>
</dbReference>
<dbReference type="OrthoDB" id="278329at2759"/>
<keyword evidence="3" id="KW-0809">Transit peptide</keyword>
<evidence type="ECO:0000256" key="3">
    <source>
        <dbReference type="ARBA" id="ARBA00022946"/>
    </source>
</evidence>
<dbReference type="GO" id="GO:0006105">
    <property type="term" value="P:succinate metabolic process"/>
    <property type="evidence" value="ECO:0007669"/>
    <property type="project" value="TreeGrafter"/>
</dbReference>
<dbReference type="Proteomes" id="UP000187013">
    <property type="component" value="Unassembled WGS sequence"/>
</dbReference>
<evidence type="ECO:0000256" key="5">
    <source>
        <dbReference type="ARBA" id="ARBA00023186"/>
    </source>
</evidence>
<dbReference type="GO" id="GO:0034553">
    <property type="term" value="P:mitochondrial respiratory chain complex II assembly"/>
    <property type="evidence" value="ECO:0007669"/>
    <property type="project" value="UniProtKB-UniRule"/>
</dbReference>
<gene>
    <name evidence="7" type="ORF">ZYGR_0K00620</name>
</gene>
<accession>A0A1Q2ZYM3</accession>
<dbReference type="PANTHER" id="PTHR13137">
    <property type="entry name" value="DC11 ACN9 HOMOLOG"/>
    <property type="match status" value="1"/>
</dbReference>
<dbReference type="GO" id="GO:0005759">
    <property type="term" value="C:mitochondrial matrix"/>
    <property type="evidence" value="ECO:0007669"/>
    <property type="project" value="UniProtKB-SubCell"/>
</dbReference>
<dbReference type="PANTHER" id="PTHR13137:SF6">
    <property type="entry name" value="SUCCINATE DEHYDROGENASE ASSEMBLY FACTOR 3, MITOCHONDRIAL"/>
    <property type="match status" value="1"/>
</dbReference>
<reference evidence="7 8" key="1">
    <citation type="submission" date="2016-08" db="EMBL/GenBank/DDBJ databases">
        <title>Draft genome sequence of allopolyploid Zygosaccharomyces rouxii.</title>
        <authorList>
            <person name="Watanabe J."/>
            <person name="Uehara K."/>
            <person name="Mogi Y."/>
            <person name="Tsukioka Y."/>
        </authorList>
    </citation>
    <scope>NUCLEOTIDE SEQUENCE [LARGE SCALE GENOMIC DNA]</scope>
    <source>
        <strain evidence="7 8">NBRC 110957</strain>
    </source>
</reference>
<evidence type="ECO:0000256" key="2">
    <source>
        <dbReference type="ARBA" id="ARBA00006020"/>
    </source>
</evidence>
<proteinExistence type="inferred from homology"/>
<dbReference type="EMBL" id="BDGX01000011">
    <property type="protein sequence ID" value="GAV48557.1"/>
    <property type="molecule type" value="Genomic_DNA"/>
</dbReference>
<sequence length="138" mass="16505">MKNSHQLLYRTTQTILKARRRNRPAQPLLPPIHLYRRILREHRNLPPLQRELGDQYVKNEFRLHRSAENPLHIVGFLTSWQDYLRMISKGDWIDEAMSTEVLQKLSSDQVVQLYELMKETQQMRTGETPDDENDDTKH</sequence>
<comment type="subunit">
    <text evidence="6">Interacts with the iron-sulfur protein subunit within the SDH catalytic dimer.</text>
</comment>
<comment type="similarity">
    <text evidence="2 6">Belongs to the complex I LYR family. SDHAF3 subfamily.</text>
</comment>
<name>A0A1Q2ZYM3_ZYGRO</name>
<keyword evidence="4 6" id="KW-0496">Mitochondrion</keyword>
<evidence type="ECO:0000256" key="1">
    <source>
        <dbReference type="ARBA" id="ARBA00004305"/>
    </source>
</evidence>
<protein>
    <recommendedName>
        <fullName evidence="6">Succinate dehydrogenase assembly factor 3</fullName>
        <shortName evidence="6">SDH assembly factor 3</shortName>
        <shortName evidence="6">SDHAF3</shortName>
    </recommendedName>
</protein>
<evidence type="ECO:0000313" key="8">
    <source>
        <dbReference type="Proteomes" id="UP000187013"/>
    </source>
</evidence>
<evidence type="ECO:0000313" key="7">
    <source>
        <dbReference type="EMBL" id="GAV48557.1"/>
    </source>
</evidence>
<keyword evidence="5 6" id="KW-0143">Chaperone</keyword>
<dbReference type="AlphaFoldDB" id="A0A1Q2ZYM3"/>
<organism evidence="7 8">
    <name type="scientific">Zygosaccharomyces rouxii</name>
    <dbReference type="NCBI Taxonomy" id="4956"/>
    <lineage>
        <taxon>Eukaryota</taxon>
        <taxon>Fungi</taxon>
        <taxon>Dikarya</taxon>
        <taxon>Ascomycota</taxon>
        <taxon>Saccharomycotina</taxon>
        <taxon>Saccharomycetes</taxon>
        <taxon>Saccharomycetales</taxon>
        <taxon>Saccharomycetaceae</taxon>
        <taxon>Zygosaccharomyces</taxon>
    </lineage>
</organism>
<dbReference type="InterPro" id="IPR008381">
    <property type="entry name" value="SDHAF3/Sdh7"/>
</dbReference>
<comment type="function">
    <text evidence="6">Plays an essential role in the assembly of succinate dehydrogenase (SDH), an enzyme complex (also referred to as respiratory complex II) that is a component of both the tricarboxylic acid (TCA) cycle and the mitochondrial electron transport chain, and which couples the oxidation of succinate to fumarate with the reduction of ubiquinone (coenzyme Q) to ubiquinol. Promotes maturation of the iron-sulfur protein subunit of the SDH catalytic dimer, protecting it from the deleterious effects of oxidants. May act together with SDHAF1.</text>
</comment>